<sequence>MCLTTKLQVQASRAHHLLFGNSPEPNSFTCAQITNLGLRKRAPSNKPSAELAVPQSWVQHHNPFLSK</sequence>
<dbReference type="EMBL" id="JAHRIP010061390">
    <property type="protein sequence ID" value="MEQ2305148.1"/>
    <property type="molecule type" value="Genomic_DNA"/>
</dbReference>
<organism evidence="1 2">
    <name type="scientific">Ameca splendens</name>
    <dbReference type="NCBI Taxonomy" id="208324"/>
    <lineage>
        <taxon>Eukaryota</taxon>
        <taxon>Metazoa</taxon>
        <taxon>Chordata</taxon>
        <taxon>Craniata</taxon>
        <taxon>Vertebrata</taxon>
        <taxon>Euteleostomi</taxon>
        <taxon>Actinopterygii</taxon>
        <taxon>Neopterygii</taxon>
        <taxon>Teleostei</taxon>
        <taxon>Neoteleostei</taxon>
        <taxon>Acanthomorphata</taxon>
        <taxon>Ovalentaria</taxon>
        <taxon>Atherinomorphae</taxon>
        <taxon>Cyprinodontiformes</taxon>
        <taxon>Goodeidae</taxon>
        <taxon>Ameca</taxon>
    </lineage>
</organism>
<gene>
    <name evidence="1" type="ORF">AMECASPLE_034663</name>
</gene>
<name>A0ABV0ZIF1_9TELE</name>
<dbReference type="Proteomes" id="UP001469553">
    <property type="component" value="Unassembled WGS sequence"/>
</dbReference>
<protein>
    <submittedName>
        <fullName evidence="1">Uncharacterized protein</fullName>
    </submittedName>
</protein>
<keyword evidence="2" id="KW-1185">Reference proteome</keyword>
<evidence type="ECO:0000313" key="1">
    <source>
        <dbReference type="EMBL" id="MEQ2305148.1"/>
    </source>
</evidence>
<reference evidence="1 2" key="1">
    <citation type="submission" date="2021-06" db="EMBL/GenBank/DDBJ databases">
        <authorList>
            <person name="Palmer J.M."/>
        </authorList>
    </citation>
    <scope>NUCLEOTIDE SEQUENCE [LARGE SCALE GENOMIC DNA]</scope>
    <source>
        <strain evidence="1 2">AS_MEX2019</strain>
        <tissue evidence="1">Muscle</tissue>
    </source>
</reference>
<comment type="caution">
    <text evidence="1">The sequence shown here is derived from an EMBL/GenBank/DDBJ whole genome shotgun (WGS) entry which is preliminary data.</text>
</comment>
<accession>A0ABV0ZIF1</accession>
<evidence type="ECO:0000313" key="2">
    <source>
        <dbReference type="Proteomes" id="UP001469553"/>
    </source>
</evidence>
<proteinExistence type="predicted"/>